<name>A0AAN8ULA4_9MAGN</name>
<dbReference type="AlphaFoldDB" id="A0AAN8ULA4"/>
<dbReference type="FunFam" id="3.40.50.150:FF:000057">
    <property type="entry name" value="O-methyltransferase ZRP4"/>
    <property type="match status" value="2"/>
</dbReference>
<dbReference type="CDD" id="cd02440">
    <property type="entry name" value="AdoMet_MTases"/>
    <property type="match status" value="1"/>
</dbReference>
<evidence type="ECO:0000256" key="5">
    <source>
        <dbReference type="SAM" id="Phobius"/>
    </source>
</evidence>
<dbReference type="Gene3D" id="1.10.10.10">
    <property type="entry name" value="Winged helix-like DNA-binding domain superfamily/Winged helix DNA-binding domain"/>
    <property type="match status" value="2"/>
</dbReference>
<dbReference type="Pfam" id="PF08100">
    <property type="entry name" value="Dimerisation"/>
    <property type="match status" value="2"/>
</dbReference>
<dbReference type="InterPro" id="IPR001077">
    <property type="entry name" value="COMT_C"/>
</dbReference>
<dbReference type="PANTHER" id="PTHR11746">
    <property type="entry name" value="O-METHYLTRANSFERASE"/>
    <property type="match status" value="1"/>
</dbReference>
<keyword evidence="1" id="KW-0489">Methyltransferase</keyword>
<dbReference type="GO" id="GO:0008757">
    <property type="term" value="F:S-adenosylmethionine-dependent methyltransferase activity"/>
    <property type="evidence" value="ECO:0007669"/>
    <property type="project" value="UniProtKB-ARBA"/>
</dbReference>
<dbReference type="FunFam" id="1.10.10.10:FF:000213">
    <property type="entry name" value="Coniferyl alcohol 9-O-methyltransferase"/>
    <property type="match status" value="2"/>
</dbReference>
<feature type="region of interest" description="Disordered" evidence="4">
    <location>
        <begin position="921"/>
        <end position="942"/>
    </location>
</feature>
<evidence type="ECO:0000259" key="6">
    <source>
        <dbReference type="Pfam" id="PF00891"/>
    </source>
</evidence>
<dbReference type="InterPro" id="IPR016461">
    <property type="entry name" value="COMT-like"/>
</dbReference>
<keyword evidence="2" id="KW-0808">Transferase</keyword>
<gene>
    <name evidence="8" type="ORF">RJ641_018371</name>
</gene>
<evidence type="ECO:0000256" key="4">
    <source>
        <dbReference type="SAM" id="MobiDB-lite"/>
    </source>
</evidence>
<dbReference type="Pfam" id="PF00891">
    <property type="entry name" value="Methyltransf_2"/>
    <property type="match status" value="2"/>
</dbReference>
<feature type="domain" description="O-methyltransferase dimerisation" evidence="7">
    <location>
        <begin position="21"/>
        <end position="109"/>
    </location>
</feature>
<proteinExistence type="predicted"/>
<evidence type="ECO:0000256" key="1">
    <source>
        <dbReference type="ARBA" id="ARBA00022603"/>
    </source>
</evidence>
<dbReference type="GO" id="GO:0046983">
    <property type="term" value="F:protein dimerization activity"/>
    <property type="evidence" value="ECO:0007669"/>
    <property type="project" value="InterPro"/>
</dbReference>
<feature type="transmembrane region" description="Helical" evidence="5">
    <location>
        <begin position="827"/>
        <end position="849"/>
    </location>
</feature>
<dbReference type="InterPro" id="IPR036390">
    <property type="entry name" value="WH_DNA-bd_sf"/>
</dbReference>
<keyword evidence="5" id="KW-0472">Membrane</keyword>
<evidence type="ECO:0000313" key="8">
    <source>
        <dbReference type="EMBL" id="KAK6917620.1"/>
    </source>
</evidence>
<evidence type="ECO:0000256" key="3">
    <source>
        <dbReference type="ARBA" id="ARBA00022691"/>
    </source>
</evidence>
<organism evidence="8 9">
    <name type="scientific">Dillenia turbinata</name>
    <dbReference type="NCBI Taxonomy" id="194707"/>
    <lineage>
        <taxon>Eukaryota</taxon>
        <taxon>Viridiplantae</taxon>
        <taxon>Streptophyta</taxon>
        <taxon>Embryophyta</taxon>
        <taxon>Tracheophyta</taxon>
        <taxon>Spermatophyta</taxon>
        <taxon>Magnoliopsida</taxon>
        <taxon>eudicotyledons</taxon>
        <taxon>Gunneridae</taxon>
        <taxon>Pentapetalae</taxon>
        <taxon>Dilleniales</taxon>
        <taxon>Dilleniaceae</taxon>
        <taxon>Dillenia</taxon>
    </lineage>
</organism>
<reference evidence="8 9" key="1">
    <citation type="submission" date="2023-12" db="EMBL/GenBank/DDBJ databases">
        <title>A high-quality genome assembly for Dillenia turbinata (Dilleniales).</title>
        <authorList>
            <person name="Chanderbali A."/>
        </authorList>
    </citation>
    <scope>NUCLEOTIDE SEQUENCE [LARGE SCALE GENOMIC DNA]</scope>
    <source>
        <strain evidence="8">LSX21</strain>
        <tissue evidence="8">Leaf</tissue>
    </source>
</reference>
<evidence type="ECO:0000259" key="7">
    <source>
        <dbReference type="Pfam" id="PF08100"/>
    </source>
</evidence>
<dbReference type="SUPFAM" id="SSF46785">
    <property type="entry name" value="Winged helix' DNA-binding domain"/>
    <property type="match status" value="2"/>
</dbReference>
<keyword evidence="3" id="KW-0949">S-adenosyl-L-methionine</keyword>
<comment type="caution">
    <text evidence="8">The sequence shown here is derived from an EMBL/GenBank/DDBJ whole genome shotgun (WGS) entry which is preliminary data.</text>
</comment>
<dbReference type="InterPro" id="IPR029063">
    <property type="entry name" value="SAM-dependent_MTases_sf"/>
</dbReference>
<dbReference type="InterPro" id="IPR006747">
    <property type="entry name" value="DUF599"/>
</dbReference>
<protein>
    <recommendedName>
        <fullName evidence="10">O-methyltransferase domain-containing protein</fullName>
    </recommendedName>
</protein>
<feature type="domain" description="O-methyltransferase dimerisation" evidence="7">
    <location>
        <begin position="443"/>
        <end position="531"/>
    </location>
</feature>
<dbReference type="EMBL" id="JBAMMX010000023">
    <property type="protein sequence ID" value="KAK6917620.1"/>
    <property type="molecule type" value="Genomic_DNA"/>
</dbReference>
<keyword evidence="9" id="KW-1185">Reference proteome</keyword>
<evidence type="ECO:0000313" key="9">
    <source>
        <dbReference type="Proteomes" id="UP001370490"/>
    </source>
</evidence>
<dbReference type="GO" id="GO:0008171">
    <property type="term" value="F:O-methyltransferase activity"/>
    <property type="evidence" value="ECO:0007669"/>
    <property type="project" value="InterPro"/>
</dbReference>
<dbReference type="Gene3D" id="3.40.50.150">
    <property type="entry name" value="Vaccinia Virus protein VP39"/>
    <property type="match status" value="2"/>
</dbReference>
<dbReference type="Pfam" id="PF04654">
    <property type="entry name" value="DUF599"/>
    <property type="match status" value="1"/>
</dbReference>
<dbReference type="GO" id="GO:0032259">
    <property type="term" value="P:methylation"/>
    <property type="evidence" value="ECO:0007669"/>
    <property type="project" value="UniProtKB-KW"/>
</dbReference>
<evidence type="ECO:0008006" key="10">
    <source>
        <dbReference type="Google" id="ProtNLM"/>
    </source>
</evidence>
<keyword evidence="5" id="KW-0812">Transmembrane</keyword>
<keyword evidence="5" id="KW-1133">Transmembrane helix</keyword>
<dbReference type="PROSITE" id="PS51683">
    <property type="entry name" value="SAM_OMT_II"/>
    <property type="match status" value="2"/>
</dbReference>
<feature type="transmembrane region" description="Helical" evidence="5">
    <location>
        <begin position="785"/>
        <end position="806"/>
    </location>
</feature>
<accession>A0AAN8ULA4</accession>
<sequence>MDANLCDGKRELFQAQSHMYKHIFYFVSSMALKCAIQLGISDIIHGHTRPITLPELVSALQISPTRASCLQRLMRVLVRSGFFAERKVHENQEDEGYVLTLSSSLLVKDNSTSLSKFAQGMLDPSLVTPWHFLGDWFRGNELTPFETAHGMGFWDYADQSPQFNTIFNNAMTSDSQLARVVIQDCKETFEGLKSLVDVGGSGGIIAGAVSESFPHVQCTVFDLPHVIANVPKNKNLDYVGGDMFQSIPSADVILFKLVLHALKDDDCLKVLKCSREVIPSNGKVIIIDIVMNDNPAADEMLETKLFFDMLMMVVVTGRERSEKEWKKLFLEAGFSGYKIKPILGLRSLIEVLLYMVRAQRRSCWRLKANFSWFSFFFDILGGYRLLQKELFKHLPGVESDGRLQPVRSSKITCRKEQQRNTKMEHSEKKNAEEMLQAQSHIYKHVFNYIDSMTINCAVRLGVPDIILSHNQPMTLHELVTALGIPPLKATCLRRLMRLLVHSGFFAIRKLPGKSQEVGYDLTPSSRLLLKDNVNCLTAFLLAPLQPVLLTPWQYLGEWFKGKETTTFETAYGKNFWEYAEQDPDFSDMFNEAMECKTVFEGMGSLVDVGGGRGIVTRVISDAFPALRCTVFDLPQVVADLPETKNLKYVGGDMFQSVPSADAILLKHVLHNWSDDECVKILKKCREAIQMNEDKGKVLIIDLVIDIDQDEHHVTDTKLYFHMLMMVLVNGQERAAKEWEKLFFQAGFSRYTIKPIFGLRSLIEDNSKYASVAVTVISSNISAATYLASVSLTLSALIGAWLGSSYNDVFQSDIIYGDTRPSTINIKYISLLTCFLLAFYCFVQSAGFLVQANYLISIPDSNLTAEDVESALIKGSDFWSLGLRALFFAVTLLPWFFGPIPMFIMSILMILILHNLDRNPTRSRRSKSSGNGSVKKPLVSESQ</sequence>
<feature type="domain" description="O-methyltransferase C-terminal" evidence="6">
    <location>
        <begin position="552"/>
        <end position="748"/>
    </location>
</feature>
<dbReference type="InterPro" id="IPR012967">
    <property type="entry name" value="COMT_dimerisation"/>
</dbReference>
<dbReference type="InterPro" id="IPR036388">
    <property type="entry name" value="WH-like_DNA-bd_sf"/>
</dbReference>
<evidence type="ECO:0000256" key="2">
    <source>
        <dbReference type="ARBA" id="ARBA00022679"/>
    </source>
</evidence>
<feature type="domain" description="O-methyltransferase C-terminal" evidence="6">
    <location>
        <begin position="130"/>
        <end position="335"/>
    </location>
</feature>
<dbReference type="SUPFAM" id="SSF53335">
    <property type="entry name" value="S-adenosyl-L-methionine-dependent methyltransferases"/>
    <property type="match status" value="2"/>
</dbReference>
<dbReference type="Proteomes" id="UP001370490">
    <property type="component" value="Unassembled WGS sequence"/>
</dbReference>
<feature type="transmembrane region" description="Helical" evidence="5">
    <location>
        <begin position="884"/>
        <end position="915"/>
    </location>
</feature>